<dbReference type="EMBL" id="CASHSV030000615">
    <property type="protein sequence ID" value="CAJ2669585.1"/>
    <property type="molecule type" value="Genomic_DNA"/>
</dbReference>
<name>A0ACB0LJA9_TRIPR</name>
<sequence length="169" mass="19022">MQVLQRIRGVYNISIDGEEGIVKVTGRVNPNTLLSVLEKYGKHAELKHVKFEGEVIERNPNSYGEYGYNPYDGMAYSSYPPPMPCHPYHGYHDPYYPHFSQPPYPPPPVPYQFPPPPPSARPFWAPSQPQPPPPPPVYSYGPPPPVTNLPPQNVPAEETSSRPNRCAMM</sequence>
<comment type="caution">
    <text evidence="1">The sequence shown here is derived from an EMBL/GenBank/DDBJ whole genome shotgun (WGS) entry which is preliminary data.</text>
</comment>
<keyword evidence="2" id="KW-1185">Reference proteome</keyword>
<dbReference type="Proteomes" id="UP001177021">
    <property type="component" value="Unassembled WGS sequence"/>
</dbReference>
<accession>A0ACB0LJA9</accession>
<protein>
    <submittedName>
        <fullName evidence="1">Uncharacterized protein</fullName>
    </submittedName>
</protein>
<evidence type="ECO:0000313" key="2">
    <source>
        <dbReference type="Proteomes" id="UP001177021"/>
    </source>
</evidence>
<proteinExistence type="predicted"/>
<evidence type="ECO:0000313" key="1">
    <source>
        <dbReference type="EMBL" id="CAJ2669585.1"/>
    </source>
</evidence>
<organism evidence="1 2">
    <name type="scientific">Trifolium pratense</name>
    <name type="common">Red clover</name>
    <dbReference type="NCBI Taxonomy" id="57577"/>
    <lineage>
        <taxon>Eukaryota</taxon>
        <taxon>Viridiplantae</taxon>
        <taxon>Streptophyta</taxon>
        <taxon>Embryophyta</taxon>
        <taxon>Tracheophyta</taxon>
        <taxon>Spermatophyta</taxon>
        <taxon>Magnoliopsida</taxon>
        <taxon>eudicotyledons</taxon>
        <taxon>Gunneridae</taxon>
        <taxon>Pentapetalae</taxon>
        <taxon>rosids</taxon>
        <taxon>fabids</taxon>
        <taxon>Fabales</taxon>
        <taxon>Fabaceae</taxon>
        <taxon>Papilionoideae</taxon>
        <taxon>50 kb inversion clade</taxon>
        <taxon>NPAAA clade</taxon>
        <taxon>Hologalegina</taxon>
        <taxon>IRL clade</taxon>
        <taxon>Trifolieae</taxon>
        <taxon>Trifolium</taxon>
    </lineage>
</organism>
<reference evidence="1" key="1">
    <citation type="submission" date="2023-10" db="EMBL/GenBank/DDBJ databases">
        <authorList>
            <person name="Rodriguez Cubillos JULIANA M."/>
            <person name="De Vega J."/>
        </authorList>
    </citation>
    <scope>NUCLEOTIDE SEQUENCE</scope>
</reference>
<gene>
    <name evidence="1" type="ORF">MILVUS5_LOCUS33774</name>
</gene>